<gene>
    <name evidence="7" type="ORF">Syun_003043</name>
</gene>
<evidence type="ECO:0000313" key="7">
    <source>
        <dbReference type="EMBL" id="KAK9162141.1"/>
    </source>
</evidence>
<dbReference type="Pfam" id="PF00854">
    <property type="entry name" value="PTR2"/>
    <property type="match status" value="1"/>
</dbReference>
<dbReference type="InterPro" id="IPR036259">
    <property type="entry name" value="MFS_trans_sf"/>
</dbReference>
<reference evidence="7 8" key="1">
    <citation type="submission" date="2024-01" db="EMBL/GenBank/DDBJ databases">
        <title>Genome assemblies of Stephania.</title>
        <authorList>
            <person name="Yang L."/>
        </authorList>
    </citation>
    <scope>NUCLEOTIDE SEQUENCE [LARGE SCALE GENOMIC DNA]</scope>
    <source>
        <strain evidence="7">YNDBR</strain>
        <tissue evidence="7">Leaf</tissue>
    </source>
</reference>
<dbReference type="EMBL" id="JBBNAF010000002">
    <property type="protein sequence ID" value="KAK9162141.1"/>
    <property type="molecule type" value="Genomic_DNA"/>
</dbReference>
<keyword evidence="8" id="KW-1185">Reference proteome</keyword>
<evidence type="ECO:0000256" key="2">
    <source>
        <dbReference type="ARBA" id="ARBA00005982"/>
    </source>
</evidence>
<comment type="caution">
    <text evidence="7">The sequence shown here is derived from an EMBL/GenBank/DDBJ whole genome shotgun (WGS) entry which is preliminary data.</text>
</comment>
<evidence type="ECO:0000256" key="6">
    <source>
        <dbReference type="SAM" id="Phobius"/>
    </source>
</evidence>
<name>A0AAP0L0K9_9MAGN</name>
<keyword evidence="5 6" id="KW-0472">Membrane</keyword>
<feature type="transmembrane region" description="Helical" evidence="6">
    <location>
        <begin position="159"/>
        <end position="181"/>
    </location>
</feature>
<dbReference type="Proteomes" id="UP001420932">
    <property type="component" value="Unassembled WGS sequence"/>
</dbReference>
<dbReference type="GO" id="GO:0022857">
    <property type="term" value="F:transmembrane transporter activity"/>
    <property type="evidence" value="ECO:0007669"/>
    <property type="project" value="InterPro"/>
</dbReference>
<dbReference type="SUPFAM" id="SSF103473">
    <property type="entry name" value="MFS general substrate transporter"/>
    <property type="match status" value="1"/>
</dbReference>
<dbReference type="GO" id="GO:0016020">
    <property type="term" value="C:membrane"/>
    <property type="evidence" value="ECO:0007669"/>
    <property type="project" value="UniProtKB-SubCell"/>
</dbReference>
<comment type="similarity">
    <text evidence="2">Belongs to the major facilitator superfamily. Proton-dependent oligopeptide transporter (POT/PTR) (TC 2.A.17) family.</text>
</comment>
<dbReference type="Gene3D" id="1.20.1250.20">
    <property type="entry name" value="MFS general substrate transporter like domains"/>
    <property type="match status" value="2"/>
</dbReference>
<proteinExistence type="inferred from homology"/>
<evidence type="ECO:0000256" key="4">
    <source>
        <dbReference type="ARBA" id="ARBA00022989"/>
    </source>
</evidence>
<dbReference type="AlphaFoldDB" id="A0AAP0L0K9"/>
<feature type="transmembrane region" description="Helical" evidence="6">
    <location>
        <begin position="37"/>
        <end position="55"/>
    </location>
</feature>
<organism evidence="7 8">
    <name type="scientific">Stephania yunnanensis</name>
    <dbReference type="NCBI Taxonomy" id="152371"/>
    <lineage>
        <taxon>Eukaryota</taxon>
        <taxon>Viridiplantae</taxon>
        <taxon>Streptophyta</taxon>
        <taxon>Embryophyta</taxon>
        <taxon>Tracheophyta</taxon>
        <taxon>Spermatophyta</taxon>
        <taxon>Magnoliopsida</taxon>
        <taxon>Ranunculales</taxon>
        <taxon>Menispermaceae</taxon>
        <taxon>Menispermoideae</taxon>
        <taxon>Cissampelideae</taxon>
        <taxon>Stephania</taxon>
    </lineage>
</organism>
<sequence>MGAGTAERFAFYGASSNLMTSLTGPLGQSTAAASENINAWTGAACMLPLFGGIIADSGLSRYNTILASSILYVMNFQIPAASLQAFTTLSVSLCMPIYDCIFVPITRALTGRPSGVTALQRVGYGMSISVISMIVAALIERKRLETAINYGLVDMPDEVIPMTVWWLLPQYIIMGVSRAFTMVGLQEFFYDQVPNGMRSLGIALYMSVFGVGSFLSGVLISIIEKVTNAYGTQSWFPNNLNKGHLDYFLASRRT</sequence>
<dbReference type="PANTHER" id="PTHR11654">
    <property type="entry name" value="OLIGOPEPTIDE TRANSPORTER-RELATED"/>
    <property type="match status" value="1"/>
</dbReference>
<keyword evidence="3 6" id="KW-0812">Transmembrane</keyword>
<evidence type="ECO:0000256" key="3">
    <source>
        <dbReference type="ARBA" id="ARBA00022692"/>
    </source>
</evidence>
<dbReference type="InterPro" id="IPR000109">
    <property type="entry name" value="POT_fam"/>
</dbReference>
<accession>A0AAP0L0K9</accession>
<keyword evidence="4 6" id="KW-1133">Transmembrane helix</keyword>
<evidence type="ECO:0000313" key="8">
    <source>
        <dbReference type="Proteomes" id="UP001420932"/>
    </source>
</evidence>
<protein>
    <submittedName>
        <fullName evidence="7">Uncharacterized protein</fullName>
    </submittedName>
</protein>
<evidence type="ECO:0000256" key="5">
    <source>
        <dbReference type="ARBA" id="ARBA00023136"/>
    </source>
</evidence>
<feature type="transmembrane region" description="Helical" evidence="6">
    <location>
        <begin position="122"/>
        <end position="139"/>
    </location>
</feature>
<feature type="transmembrane region" description="Helical" evidence="6">
    <location>
        <begin position="202"/>
        <end position="223"/>
    </location>
</feature>
<comment type="subcellular location">
    <subcellularLocation>
        <location evidence="1">Membrane</location>
        <topology evidence="1">Multi-pass membrane protein</topology>
    </subcellularLocation>
</comment>
<evidence type="ECO:0000256" key="1">
    <source>
        <dbReference type="ARBA" id="ARBA00004141"/>
    </source>
</evidence>
<feature type="transmembrane region" description="Helical" evidence="6">
    <location>
        <begin position="89"/>
        <end position="110"/>
    </location>
</feature>